<accession>A0ABQ2BBV1</accession>
<feature type="transmembrane region" description="Helical" evidence="2">
    <location>
        <begin position="231"/>
        <end position="257"/>
    </location>
</feature>
<dbReference type="PANTHER" id="PTHR34821">
    <property type="entry name" value="INNER MEMBRANE PROTEIN YDCZ"/>
    <property type="match status" value="1"/>
</dbReference>
<evidence type="ECO:0000256" key="2">
    <source>
        <dbReference type="SAM" id="Phobius"/>
    </source>
</evidence>
<proteinExistence type="predicted"/>
<name>A0ABQ2BBV1_9MICO</name>
<dbReference type="EMBL" id="BMDG01000013">
    <property type="protein sequence ID" value="GGI10943.1"/>
    <property type="molecule type" value="Genomic_DNA"/>
</dbReference>
<protein>
    <submittedName>
        <fullName evidence="3">Membrane protein</fullName>
    </submittedName>
</protein>
<reference evidence="4" key="1">
    <citation type="journal article" date="2019" name="Int. J. Syst. Evol. Microbiol.">
        <title>The Global Catalogue of Microorganisms (GCM) 10K type strain sequencing project: providing services to taxonomists for standard genome sequencing and annotation.</title>
        <authorList>
            <consortium name="The Broad Institute Genomics Platform"/>
            <consortium name="The Broad Institute Genome Sequencing Center for Infectious Disease"/>
            <person name="Wu L."/>
            <person name="Ma J."/>
        </authorList>
    </citation>
    <scope>NUCLEOTIDE SEQUENCE [LARGE SCALE GENOMIC DNA]</scope>
    <source>
        <strain evidence="4">CCM 8653</strain>
    </source>
</reference>
<evidence type="ECO:0000256" key="1">
    <source>
        <dbReference type="SAM" id="MobiDB-lite"/>
    </source>
</evidence>
<organism evidence="3 4">
    <name type="scientific">Isoptericola cucumis</name>
    <dbReference type="NCBI Taxonomy" id="1776856"/>
    <lineage>
        <taxon>Bacteria</taxon>
        <taxon>Bacillati</taxon>
        <taxon>Actinomycetota</taxon>
        <taxon>Actinomycetes</taxon>
        <taxon>Micrococcales</taxon>
        <taxon>Promicromonosporaceae</taxon>
        <taxon>Isoptericola</taxon>
    </lineage>
</organism>
<gene>
    <name evidence="3" type="ORF">GCM10007368_33740</name>
</gene>
<comment type="caution">
    <text evidence="3">The sequence shown here is derived from an EMBL/GenBank/DDBJ whole genome shotgun (WGS) entry which is preliminary data.</text>
</comment>
<feature type="transmembrane region" description="Helical" evidence="2">
    <location>
        <begin position="324"/>
        <end position="346"/>
    </location>
</feature>
<dbReference type="InterPro" id="IPR006750">
    <property type="entry name" value="YdcZ"/>
</dbReference>
<keyword evidence="2" id="KW-0472">Membrane</keyword>
<feature type="transmembrane region" description="Helical" evidence="2">
    <location>
        <begin position="41"/>
        <end position="62"/>
    </location>
</feature>
<feature type="region of interest" description="Disordered" evidence="1">
    <location>
        <begin position="77"/>
        <end position="97"/>
    </location>
</feature>
<evidence type="ECO:0000313" key="3">
    <source>
        <dbReference type="EMBL" id="GGI10943.1"/>
    </source>
</evidence>
<dbReference type="Pfam" id="PF04657">
    <property type="entry name" value="DMT_YdcZ"/>
    <property type="match status" value="2"/>
</dbReference>
<sequence length="350" mass="34795">MATIVSARQRAFGVALAIVAGFAAALQSRVNGTLATETGTAFGTAALSFGSGLVLLALVLPFSRAGRSAVGQVRAGLRRDGSGRDGSGRDGSGRDGSERGRLRWWECLGGLGGAFYVTSQGLTVDALGVAVFTIALVAGQSVSSLVIDRVGLAPGGVRLVTLGRALGPVLTVVAVVVVSGAGASTAALGLAVFPLVSGVLQSFQQALNGRVRAAVRPGVPRPDGRTGRDGGVLAATFVSFLVGTAALLVLFGVSLVVDGMPAGTFPPDLLLYSGGLLGIVFIALQAAVVQRIGVLLLGLGMIAGQVVGALVLDVVSPGVAAPGVATYVGAGLTLVAVAVPLLEGLLRRRG</sequence>
<keyword evidence="2" id="KW-1133">Transmembrane helix</keyword>
<feature type="transmembrane region" description="Helical" evidence="2">
    <location>
        <begin position="126"/>
        <end position="147"/>
    </location>
</feature>
<dbReference type="Proteomes" id="UP000632535">
    <property type="component" value="Unassembled WGS sequence"/>
</dbReference>
<dbReference type="PANTHER" id="PTHR34821:SF2">
    <property type="entry name" value="INNER MEMBRANE PROTEIN YDCZ"/>
    <property type="match status" value="1"/>
</dbReference>
<evidence type="ECO:0000313" key="4">
    <source>
        <dbReference type="Proteomes" id="UP000632535"/>
    </source>
</evidence>
<feature type="transmembrane region" description="Helical" evidence="2">
    <location>
        <begin position="294"/>
        <end position="312"/>
    </location>
</feature>
<dbReference type="RefSeq" id="WP_229738386.1">
    <property type="nucleotide sequence ID" value="NZ_BMDG01000013.1"/>
</dbReference>
<feature type="transmembrane region" description="Helical" evidence="2">
    <location>
        <begin position="269"/>
        <end position="287"/>
    </location>
</feature>
<feature type="transmembrane region" description="Helical" evidence="2">
    <location>
        <begin position="167"/>
        <end position="200"/>
    </location>
</feature>
<keyword evidence="2" id="KW-0812">Transmembrane</keyword>
<keyword evidence="4" id="KW-1185">Reference proteome</keyword>